<feature type="transmembrane region" description="Helical" evidence="9">
    <location>
        <begin position="141"/>
        <end position="162"/>
    </location>
</feature>
<dbReference type="PROSITE" id="PS51105">
    <property type="entry name" value="PTS_EIIC_TYPE_3"/>
    <property type="match status" value="1"/>
</dbReference>
<keyword evidence="4 8" id="KW-0762">Sugar transport</keyword>
<dbReference type="RefSeq" id="WP_204118871.1">
    <property type="nucleotide sequence ID" value="NZ_BOLV01000008.1"/>
</dbReference>
<evidence type="ECO:0000256" key="2">
    <source>
        <dbReference type="ARBA" id="ARBA00022448"/>
    </source>
</evidence>
<keyword evidence="2 8" id="KW-0813">Transport</keyword>
<comment type="function">
    <text evidence="8">The phosphoenolpyruvate-dependent sugar phosphotransferase system (PTS), a major carbohydrate active -transport system, catalyzes the phosphorylation of incoming sugar substrates concomitant with their translocation across the cell membrane.</text>
</comment>
<dbReference type="PIRSF" id="PIRSF006351">
    <property type="entry name" value="PTS_EIIC-Cellobiose"/>
    <property type="match status" value="1"/>
</dbReference>
<keyword evidence="5 9" id="KW-0812">Transmembrane</keyword>
<feature type="transmembrane region" description="Helical" evidence="9">
    <location>
        <begin position="29"/>
        <end position="54"/>
    </location>
</feature>
<dbReference type="Pfam" id="PF02378">
    <property type="entry name" value="PTS_EIIC"/>
    <property type="match status" value="1"/>
</dbReference>
<feature type="transmembrane region" description="Helical" evidence="9">
    <location>
        <begin position="224"/>
        <end position="246"/>
    </location>
</feature>
<dbReference type="InterPro" id="IPR051088">
    <property type="entry name" value="PTS_Sugar-EIIC/EIIB"/>
</dbReference>
<accession>A0ABW4BDC3</accession>
<dbReference type="InterPro" id="IPR004501">
    <property type="entry name" value="PTS_EIIC_3"/>
</dbReference>
<dbReference type="InterPro" id="IPR004796">
    <property type="entry name" value="PTS_IIC_cello"/>
</dbReference>
<reference evidence="12" key="1">
    <citation type="journal article" date="2019" name="Int. J. Syst. Evol. Microbiol.">
        <title>The Global Catalogue of Microorganisms (GCM) 10K type strain sequencing project: providing services to taxonomists for standard genome sequencing and annotation.</title>
        <authorList>
            <consortium name="The Broad Institute Genomics Platform"/>
            <consortium name="The Broad Institute Genome Sequencing Center for Infectious Disease"/>
            <person name="Wu L."/>
            <person name="Ma J."/>
        </authorList>
    </citation>
    <scope>NUCLEOTIDE SEQUENCE [LARGE SCALE GENOMIC DNA]</scope>
    <source>
        <strain evidence="12">CCM 9110</strain>
    </source>
</reference>
<keyword evidence="3 8" id="KW-1003">Cell membrane</keyword>
<keyword evidence="7 8" id="KW-0472">Membrane</keyword>
<evidence type="ECO:0000256" key="5">
    <source>
        <dbReference type="ARBA" id="ARBA00022692"/>
    </source>
</evidence>
<gene>
    <name evidence="11" type="ORF">ACFQ41_04160</name>
</gene>
<evidence type="ECO:0000256" key="4">
    <source>
        <dbReference type="ARBA" id="ARBA00022597"/>
    </source>
</evidence>
<feature type="transmembrane region" description="Helical" evidence="9">
    <location>
        <begin position="66"/>
        <end position="88"/>
    </location>
</feature>
<sequence>MENSKLGDRFAIFAAKLGNQIHLRSLRDAFATVMPLYILAGLATLLNNTVFTWIFKGSTLTSVQYWGTLLSNATLNFSGVMIAAMIGYCLAKNRRFENPIAAAMVSIAALILMMPNTVFLIPDGAKKAVSISAVLPYTNLGTGAMFAGIIMGLVATEIFIRVSHMKRLQINLGDNIPPAVSNSFNVLIPVILVLSGLAIVSALLNNLAGMNLINLITTFIQEPLRHVGTSIWGVLLLYSLGNLLWLFGIHHSVIYSSILEPLLIINITQNIAAYSAGKAIPNIINVSQVASFGLIGGSGSTLCLLIATFLFSRNKVSRNVASLSVAPGIFNINEPVIFGYPIVYNISLIFPFIFVPALGVFVSWAATVAGWMNPCVTLVPWTTPVGISAFLATAGDWRAVVIQLLILVAGVLIYAPFVKINDKVAEKQAEEQLADQQ</sequence>
<feature type="transmembrane region" description="Helical" evidence="9">
    <location>
        <begin position="289"/>
        <end position="311"/>
    </location>
</feature>
<dbReference type="EMBL" id="JBHTOA010000018">
    <property type="protein sequence ID" value="MFD1398495.1"/>
    <property type="molecule type" value="Genomic_DNA"/>
</dbReference>
<feature type="transmembrane region" description="Helical" evidence="9">
    <location>
        <begin position="183"/>
        <end position="204"/>
    </location>
</feature>
<feature type="transmembrane region" description="Helical" evidence="9">
    <location>
        <begin position="400"/>
        <end position="418"/>
    </location>
</feature>
<evidence type="ECO:0000313" key="11">
    <source>
        <dbReference type="EMBL" id="MFD1398495.1"/>
    </source>
</evidence>
<organism evidence="11 12">
    <name type="scientific">Lacticaseibacillus suilingensis</name>
    <dbReference type="NCBI Taxonomy" id="2799577"/>
    <lineage>
        <taxon>Bacteria</taxon>
        <taxon>Bacillati</taxon>
        <taxon>Bacillota</taxon>
        <taxon>Bacilli</taxon>
        <taxon>Lactobacillales</taxon>
        <taxon>Lactobacillaceae</taxon>
        <taxon>Lacticaseibacillus</taxon>
    </lineage>
</organism>
<evidence type="ECO:0000256" key="3">
    <source>
        <dbReference type="ARBA" id="ARBA00022475"/>
    </source>
</evidence>
<evidence type="ECO:0000256" key="7">
    <source>
        <dbReference type="ARBA" id="ARBA00023136"/>
    </source>
</evidence>
<dbReference type="InterPro" id="IPR003352">
    <property type="entry name" value="PTS_EIIC"/>
</dbReference>
<evidence type="ECO:0000256" key="8">
    <source>
        <dbReference type="PIRNR" id="PIRNR006351"/>
    </source>
</evidence>
<feature type="transmembrane region" description="Helical" evidence="9">
    <location>
        <begin position="100"/>
        <end position="121"/>
    </location>
</feature>
<evidence type="ECO:0000313" key="12">
    <source>
        <dbReference type="Proteomes" id="UP001597199"/>
    </source>
</evidence>
<evidence type="ECO:0000256" key="6">
    <source>
        <dbReference type="ARBA" id="ARBA00022989"/>
    </source>
</evidence>
<comment type="subcellular location">
    <subcellularLocation>
        <location evidence="1">Cell membrane</location>
        <topology evidence="1">Multi-pass membrane protein</topology>
    </subcellularLocation>
</comment>
<keyword evidence="12" id="KW-1185">Reference proteome</keyword>
<evidence type="ECO:0000256" key="1">
    <source>
        <dbReference type="ARBA" id="ARBA00004651"/>
    </source>
</evidence>
<feature type="transmembrane region" description="Helical" evidence="9">
    <location>
        <begin position="258"/>
        <end position="277"/>
    </location>
</feature>
<dbReference type="PANTHER" id="PTHR33989:SF10">
    <property type="entry name" value="PERMEASE IIC COMPONENT"/>
    <property type="match status" value="1"/>
</dbReference>
<feature type="domain" description="PTS EIIC type-3" evidence="10">
    <location>
        <begin position="6"/>
        <end position="417"/>
    </location>
</feature>
<evidence type="ECO:0000259" key="10">
    <source>
        <dbReference type="PROSITE" id="PS51105"/>
    </source>
</evidence>
<dbReference type="PANTHER" id="PTHR33989">
    <property type="match status" value="1"/>
</dbReference>
<evidence type="ECO:0000256" key="9">
    <source>
        <dbReference type="SAM" id="Phobius"/>
    </source>
</evidence>
<dbReference type="NCBIfam" id="TIGR00410">
    <property type="entry name" value="lacE"/>
    <property type="match status" value="1"/>
</dbReference>
<feature type="transmembrane region" description="Helical" evidence="9">
    <location>
        <begin position="349"/>
        <end position="368"/>
    </location>
</feature>
<keyword evidence="6 9" id="KW-1133">Transmembrane helix</keyword>
<dbReference type="Proteomes" id="UP001597199">
    <property type="component" value="Unassembled WGS sequence"/>
</dbReference>
<comment type="caution">
    <text evidence="11">The sequence shown here is derived from an EMBL/GenBank/DDBJ whole genome shotgun (WGS) entry which is preliminary data.</text>
</comment>
<protein>
    <recommendedName>
        <fullName evidence="8">Permease IIC component</fullName>
    </recommendedName>
</protein>
<proteinExistence type="predicted"/>
<name>A0ABW4BDC3_9LACO</name>